<dbReference type="InterPro" id="IPR038122">
    <property type="entry name" value="PFU_sf"/>
</dbReference>
<evidence type="ECO:0008006" key="10">
    <source>
        <dbReference type="Google" id="ProtNLM"/>
    </source>
</evidence>
<protein>
    <recommendedName>
        <fullName evidence="10">PFU domain-containing protein</fullName>
    </recommendedName>
</protein>
<dbReference type="Gene3D" id="1.25.10.10">
    <property type="entry name" value="Leucine-rich Repeat Variant"/>
    <property type="match status" value="1"/>
</dbReference>
<gene>
    <name evidence="8" type="ORF">BN1723_009684</name>
</gene>
<evidence type="ECO:0000256" key="5">
    <source>
        <dbReference type="PROSITE-ProRule" id="PRU00221"/>
    </source>
</evidence>
<dbReference type="Proteomes" id="UP000045706">
    <property type="component" value="Unassembled WGS sequence"/>
</dbReference>
<evidence type="ECO:0000259" key="6">
    <source>
        <dbReference type="PROSITE" id="PS51394"/>
    </source>
</evidence>
<dbReference type="SUPFAM" id="SSF50978">
    <property type="entry name" value="WD40 repeat-like"/>
    <property type="match status" value="1"/>
</dbReference>
<sequence length="771" mass="82668">MTDFKLSAQLTGHDSDVKAVSFPSPDAVLTASRDGSVRKWQRTATSPPTFEPTVSSQNSEFVNAVAYLPPSNLFPQGLVVSGGKDTFVEVRQPNASASDDAERLLVGHSQNVCSIDVSPSGNYIVSGSWDFQALIWSTTSWEPEVRLSGHDKAVWAVLALDDNTVLTGCADENIRIYDLRKAVAGEAAPASTITTPDVVRALCRVPKGHPSGADIASATNDGIIRLWKLNGQQVGELIGHESFIYSLASLPSGELLSAGEDRTLRVWKGLECIQSITHPAISVWAVAADPETGDIVSGASDGVARIFTRSSDRLADAETLSSFEESIKASSIPQQQLPDINKEKLPGPVFLQQRSGTKEGQVQMINEGNGSITAHQWSASQQQWISIGTVVDSAASSGKKTEYKGKSYDFVFDVDIEDGKPPLKLPYNLSENPYEAATKFLGDNELPLTYLDNVANFITQNTQGATLGQSAPPGADPYGTEARYQPLEPAAKPNVLPQNDFLSITAAKYDAMVNKILQTNSNMISSGRKDFALNPTEQATLQELRQAVEKATAISEPGLNLAIKIVSRWPYTDRLAGLDLLRCMAPSPVVAGYSSILGSIVQVAISSAADVPEGGPPNENSVMMALRTVANLFSSKEGREVAAKEASTVASFLERVVGIADGTPIGQHNRNLLIAATTTIINYSVLSRKDKAVFEGSDLPKRLLSVLGKILTEQNDSEVLYRGLVGLGTFATSHKAIAESLKAQEWVKAAKGKATEPRVKDVAGECLDRLW</sequence>
<dbReference type="FunFam" id="3.10.20.870:FF:000003">
    <property type="entry name" value="Polyubiquitin binding (Doa1 Ufd3) protein"/>
    <property type="match status" value="1"/>
</dbReference>
<dbReference type="Pfam" id="PF09070">
    <property type="entry name" value="PFU"/>
    <property type="match status" value="1"/>
</dbReference>
<evidence type="ECO:0000256" key="4">
    <source>
        <dbReference type="ARBA" id="ARBA00022737"/>
    </source>
</evidence>
<dbReference type="PANTHER" id="PTHR19849:SF0">
    <property type="entry name" value="PHOSPHOLIPASE A-2-ACTIVATING PROTEIN"/>
    <property type="match status" value="1"/>
</dbReference>
<dbReference type="PROSITE" id="PS50294">
    <property type="entry name" value="WD_REPEATS_REGION"/>
    <property type="match status" value="3"/>
</dbReference>
<dbReference type="Gene3D" id="2.130.10.10">
    <property type="entry name" value="YVTN repeat-like/Quinoprotein amine dehydrogenase"/>
    <property type="match status" value="1"/>
</dbReference>
<proteinExistence type="predicted"/>
<feature type="domain" description="PUL" evidence="7">
    <location>
        <begin position="494"/>
        <end position="769"/>
    </location>
</feature>
<keyword evidence="3 5" id="KW-0853">WD repeat</keyword>
<dbReference type="GO" id="GO:0005634">
    <property type="term" value="C:nucleus"/>
    <property type="evidence" value="ECO:0007669"/>
    <property type="project" value="TreeGrafter"/>
</dbReference>
<dbReference type="PANTHER" id="PTHR19849">
    <property type="entry name" value="PHOSPHOLIPASE A-2-ACTIVATING PROTEIN"/>
    <property type="match status" value="1"/>
</dbReference>
<dbReference type="InterPro" id="IPR001680">
    <property type="entry name" value="WD40_rpt"/>
</dbReference>
<organism evidence="8 9">
    <name type="scientific">Verticillium longisporum</name>
    <name type="common">Verticillium dahliae var. longisporum</name>
    <dbReference type="NCBI Taxonomy" id="100787"/>
    <lineage>
        <taxon>Eukaryota</taxon>
        <taxon>Fungi</taxon>
        <taxon>Dikarya</taxon>
        <taxon>Ascomycota</taxon>
        <taxon>Pezizomycotina</taxon>
        <taxon>Sordariomycetes</taxon>
        <taxon>Hypocreomycetidae</taxon>
        <taxon>Glomerellales</taxon>
        <taxon>Plectosphaerellaceae</taxon>
        <taxon>Verticillium</taxon>
    </lineage>
</organism>
<dbReference type="Pfam" id="PF08324">
    <property type="entry name" value="PUL"/>
    <property type="match status" value="1"/>
</dbReference>
<dbReference type="GO" id="GO:0043161">
    <property type="term" value="P:proteasome-mediated ubiquitin-dependent protein catabolic process"/>
    <property type="evidence" value="ECO:0007669"/>
    <property type="project" value="TreeGrafter"/>
</dbReference>
<accession>A0A0G4KRC3</accession>
<feature type="repeat" description="WD" evidence="5">
    <location>
        <begin position="10"/>
        <end position="41"/>
    </location>
</feature>
<evidence type="ECO:0000256" key="1">
    <source>
        <dbReference type="ARBA" id="ARBA00004496"/>
    </source>
</evidence>
<reference evidence="9" key="1">
    <citation type="submission" date="2015-05" db="EMBL/GenBank/DDBJ databases">
        <authorList>
            <person name="Fogelqvist Johan"/>
        </authorList>
    </citation>
    <scope>NUCLEOTIDE SEQUENCE [LARGE SCALE GENOMIC DNA]</scope>
</reference>
<evidence type="ECO:0000256" key="3">
    <source>
        <dbReference type="ARBA" id="ARBA00022574"/>
    </source>
</evidence>
<name>A0A0G4KRC3_VERLO</name>
<dbReference type="InterPro" id="IPR015155">
    <property type="entry name" value="PFU"/>
</dbReference>
<dbReference type="CDD" id="cd00200">
    <property type="entry name" value="WD40"/>
    <property type="match status" value="1"/>
</dbReference>
<feature type="repeat" description="WD" evidence="5">
    <location>
        <begin position="237"/>
        <end position="268"/>
    </location>
</feature>
<dbReference type="AlphaFoldDB" id="A0A0G4KRC3"/>
<dbReference type="EMBL" id="CVQI01003002">
    <property type="protein sequence ID" value="CRK12309.1"/>
    <property type="molecule type" value="Genomic_DNA"/>
</dbReference>
<dbReference type="InterPro" id="IPR011989">
    <property type="entry name" value="ARM-like"/>
</dbReference>
<keyword evidence="4" id="KW-0677">Repeat</keyword>
<evidence type="ECO:0000313" key="9">
    <source>
        <dbReference type="Proteomes" id="UP000045706"/>
    </source>
</evidence>
<dbReference type="Gene3D" id="3.10.20.870">
    <property type="entry name" value="PFU (PLAA family ubiquitin binding), C-terminal domain"/>
    <property type="match status" value="1"/>
</dbReference>
<dbReference type="InterPro" id="IPR015943">
    <property type="entry name" value="WD40/YVTN_repeat-like_dom_sf"/>
</dbReference>
<dbReference type="Pfam" id="PF00400">
    <property type="entry name" value="WD40"/>
    <property type="match status" value="4"/>
</dbReference>
<dbReference type="GO" id="GO:0010992">
    <property type="term" value="P:ubiquitin recycling"/>
    <property type="evidence" value="ECO:0007669"/>
    <property type="project" value="TreeGrafter"/>
</dbReference>
<dbReference type="FunFam" id="2.130.10.10:FF:000236">
    <property type="entry name" value="Polyubiquitin binding protein (Doa1/Ufd3)"/>
    <property type="match status" value="1"/>
</dbReference>
<keyword evidence="2" id="KW-0963">Cytoplasm</keyword>
<dbReference type="GO" id="GO:0005737">
    <property type="term" value="C:cytoplasm"/>
    <property type="evidence" value="ECO:0007669"/>
    <property type="project" value="UniProtKB-SubCell"/>
</dbReference>
<dbReference type="GO" id="GO:0043130">
    <property type="term" value="F:ubiquitin binding"/>
    <property type="evidence" value="ECO:0007669"/>
    <property type="project" value="TreeGrafter"/>
</dbReference>
<evidence type="ECO:0000259" key="7">
    <source>
        <dbReference type="PROSITE" id="PS51396"/>
    </source>
</evidence>
<feature type="domain" description="PFU" evidence="6">
    <location>
        <begin position="376"/>
        <end position="472"/>
    </location>
</feature>
<dbReference type="PROSITE" id="PS50082">
    <property type="entry name" value="WD_REPEATS_2"/>
    <property type="match status" value="3"/>
</dbReference>
<comment type="subcellular location">
    <subcellularLocation>
        <location evidence="1">Cytoplasm</location>
    </subcellularLocation>
</comment>
<dbReference type="InterPro" id="IPR036322">
    <property type="entry name" value="WD40_repeat_dom_sf"/>
</dbReference>
<evidence type="ECO:0000313" key="8">
    <source>
        <dbReference type="EMBL" id="CRK12309.1"/>
    </source>
</evidence>
<feature type="repeat" description="WD" evidence="5">
    <location>
        <begin position="105"/>
        <end position="140"/>
    </location>
</feature>
<dbReference type="PROSITE" id="PS51394">
    <property type="entry name" value="PFU"/>
    <property type="match status" value="1"/>
</dbReference>
<dbReference type="PROSITE" id="PS51396">
    <property type="entry name" value="PUL"/>
    <property type="match status" value="1"/>
</dbReference>
<evidence type="ECO:0000256" key="2">
    <source>
        <dbReference type="ARBA" id="ARBA00022490"/>
    </source>
</evidence>
<dbReference type="SMART" id="SM00320">
    <property type="entry name" value="WD40"/>
    <property type="match status" value="6"/>
</dbReference>
<dbReference type="InterPro" id="IPR013535">
    <property type="entry name" value="PUL_dom"/>
</dbReference>